<comment type="caution">
    <text evidence="3">The sequence shown here is derived from an EMBL/GenBank/DDBJ whole genome shotgun (WGS) entry which is preliminary data.</text>
</comment>
<keyword evidence="3" id="KW-0560">Oxidoreductase</keyword>
<protein>
    <submittedName>
        <fullName evidence="3">1,2-phenylacetyl-CoA epoxidase subunit PaaD</fullName>
        <ecNumber evidence="3">1.14.13.149</ecNumber>
    </submittedName>
</protein>
<dbReference type="EMBL" id="JBHSXN010000002">
    <property type="protein sequence ID" value="MFC6953813.1"/>
    <property type="molecule type" value="Genomic_DNA"/>
</dbReference>
<dbReference type="PANTHER" id="PTHR42831">
    <property type="entry name" value="FE-S PROTEIN MATURATION AUXILIARY FACTOR YITW"/>
    <property type="match status" value="1"/>
</dbReference>
<dbReference type="Proteomes" id="UP001596395">
    <property type="component" value="Unassembled WGS sequence"/>
</dbReference>
<dbReference type="AlphaFoldDB" id="A0ABD5VG30"/>
<accession>A0ABD5VG30</accession>
<keyword evidence="4" id="KW-1185">Reference proteome</keyword>
<dbReference type="InterPro" id="IPR052339">
    <property type="entry name" value="Fe-S_Maturation_MIP18"/>
</dbReference>
<gene>
    <name evidence="3" type="primary">paaD</name>
    <name evidence="3" type="ORF">ACFQGB_13155</name>
</gene>
<feature type="domain" description="MIP18 family-like" evidence="2">
    <location>
        <begin position="59"/>
        <end position="128"/>
    </location>
</feature>
<dbReference type="RefSeq" id="WP_336350764.1">
    <property type="nucleotide sequence ID" value="NZ_JAZAQL010000002.1"/>
</dbReference>
<dbReference type="Pfam" id="PF01883">
    <property type="entry name" value="FeS_assembly_P"/>
    <property type="match status" value="1"/>
</dbReference>
<evidence type="ECO:0000313" key="4">
    <source>
        <dbReference type="Proteomes" id="UP001596395"/>
    </source>
</evidence>
<sequence length="157" mass="17072">MDSDVPYDPSDVPTDVDASPDDCDEPAATACAYTEYEYVDAPTTEELPATGADADGVERAVWDELYDIEDPEMPVSIVDLGLLYGVTVEDGHAEVDMTLTYSGCPAREMLMSEVEERVASVDGVDDVNLRLVWNPPWGLEMVTEQGKADLNDFGLSV</sequence>
<dbReference type="GO" id="GO:0097266">
    <property type="term" value="F:phenylacetyl-CoA 1,2-epoxidase activity"/>
    <property type="evidence" value="ECO:0007669"/>
    <property type="project" value="UniProtKB-EC"/>
</dbReference>
<evidence type="ECO:0000313" key="3">
    <source>
        <dbReference type="EMBL" id="MFC6953813.1"/>
    </source>
</evidence>
<feature type="compositionally biased region" description="Low complexity" evidence="1">
    <location>
        <begin position="1"/>
        <end position="17"/>
    </location>
</feature>
<feature type="region of interest" description="Disordered" evidence="1">
    <location>
        <begin position="1"/>
        <end position="26"/>
    </location>
</feature>
<dbReference type="NCBIfam" id="NF041868">
    <property type="entry name" value="paad_haloarch"/>
    <property type="match status" value="1"/>
</dbReference>
<organism evidence="3 4">
    <name type="scientific">Halorubellus litoreus</name>
    <dbReference type="NCBI Taxonomy" id="755308"/>
    <lineage>
        <taxon>Archaea</taxon>
        <taxon>Methanobacteriati</taxon>
        <taxon>Methanobacteriota</taxon>
        <taxon>Stenosarchaea group</taxon>
        <taxon>Halobacteria</taxon>
        <taxon>Halobacteriales</taxon>
        <taxon>Halorubellaceae</taxon>
        <taxon>Halorubellus</taxon>
    </lineage>
</organism>
<dbReference type="InterPro" id="IPR034904">
    <property type="entry name" value="FSCA_dom_sf"/>
</dbReference>
<dbReference type="PANTHER" id="PTHR42831:SF1">
    <property type="entry name" value="FE-S PROTEIN MATURATION AUXILIARY FACTOR YITW"/>
    <property type="match status" value="1"/>
</dbReference>
<dbReference type="EC" id="1.14.13.149" evidence="3"/>
<evidence type="ECO:0000259" key="2">
    <source>
        <dbReference type="Pfam" id="PF01883"/>
    </source>
</evidence>
<dbReference type="InterPro" id="IPR002744">
    <property type="entry name" value="MIP18-like"/>
</dbReference>
<name>A0ABD5VG30_9EURY</name>
<reference evidence="3 4" key="1">
    <citation type="journal article" date="2019" name="Int. J. Syst. Evol. Microbiol.">
        <title>The Global Catalogue of Microorganisms (GCM) 10K type strain sequencing project: providing services to taxonomists for standard genome sequencing and annotation.</title>
        <authorList>
            <consortium name="The Broad Institute Genomics Platform"/>
            <consortium name="The Broad Institute Genome Sequencing Center for Infectious Disease"/>
            <person name="Wu L."/>
            <person name="Ma J."/>
        </authorList>
    </citation>
    <scope>NUCLEOTIDE SEQUENCE [LARGE SCALE GENOMIC DNA]</scope>
    <source>
        <strain evidence="3 4">GX26</strain>
    </source>
</reference>
<proteinExistence type="predicted"/>
<dbReference type="Gene3D" id="3.30.300.130">
    <property type="entry name" value="Fe-S cluster assembly (FSCA)"/>
    <property type="match status" value="1"/>
</dbReference>
<dbReference type="SUPFAM" id="SSF117916">
    <property type="entry name" value="Fe-S cluster assembly (FSCA) domain-like"/>
    <property type="match status" value="1"/>
</dbReference>
<evidence type="ECO:0000256" key="1">
    <source>
        <dbReference type="SAM" id="MobiDB-lite"/>
    </source>
</evidence>